<name>A0A7L5BTW8_9RHOB</name>
<dbReference type="SMART" id="SM00331">
    <property type="entry name" value="PP2C_SIG"/>
    <property type="match status" value="1"/>
</dbReference>
<reference evidence="6 7" key="1">
    <citation type="submission" date="2020-02" db="EMBL/GenBank/DDBJ databases">
        <title>complete genome sequence of Rhodobacteraceae bacterium.</title>
        <authorList>
            <person name="Park J."/>
            <person name="Kim Y.-S."/>
            <person name="Kim K.-H."/>
        </authorList>
    </citation>
    <scope>NUCLEOTIDE SEQUENCE [LARGE SCALE GENOMIC DNA]</scope>
    <source>
        <strain evidence="6 7">RR4-56</strain>
    </source>
</reference>
<gene>
    <name evidence="6" type="ORF">G5B40_03490</name>
</gene>
<dbReference type="EMBL" id="CP049056">
    <property type="protein sequence ID" value="QIE54581.1"/>
    <property type="molecule type" value="Genomic_DNA"/>
</dbReference>
<dbReference type="Pfam" id="PF07228">
    <property type="entry name" value="SpoIIE"/>
    <property type="match status" value="1"/>
</dbReference>
<dbReference type="RefSeq" id="WP_165095048.1">
    <property type="nucleotide sequence ID" value="NZ_CP049056.1"/>
</dbReference>
<organism evidence="6 7">
    <name type="scientific">Pikeienuella piscinae</name>
    <dbReference type="NCBI Taxonomy" id="2748098"/>
    <lineage>
        <taxon>Bacteria</taxon>
        <taxon>Pseudomonadati</taxon>
        <taxon>Pseudomonadota</taxon>
        <taxon>Alphaproteobacteria</taxon>
        <taxon>Rhodobacterales</taxon>
        <taxon>Paracoccaceae</taxon>
        <taxon>Pikeienuella</taxon>
    </lineage>
</organism>
<accession>A0A7L5BTW8</accession>
<evidence type="ECO:0000259" key="4">
    <source>
        <dbReference type="SMART" id="SM00331"/>
    </source>
</evidence>
<proteinExistence type="predicted"/>
<sequence length="741" mass="76525">MRWLRMLADGRGWTVAPGWRVLGAALALTLVIGATSSESVFNTLFRLDARIIDLWQRLSGPDEPSGEVVVVGIDAAAIREKGRWPWGRSTLAELVEIIAAAKPKSLTLDILLTEPGPYSEVNLMRTFRAKGPEVFSYLPGDPDARLAAAIRSAPTALAVAGGSSRAIDDLPGLTQCAEPALMRAVAQPFLVECLLFPLALFESAASGYAVAFAEQDLDGVVRRGRALVGLPLQDDDGQASVTLLPAMPVAALTTCAPADPDCLAYDPAMAFLTDPAAGRRLRLTREDGGGPPAIPLTPSLALWLDFGALDALGAEGTGAARMISAAALFQGDADERARIEGRHVILGLARLGAIDQYTTPLASATGAAGVVIQALAADNILAGRVLGQPVWARNAALAYAVFVAFLALIRFGGVSMTVLVGFGGLTVLAPLAASWAAFEFGKSVILAATPALAALLAGAPVVYGRISALRRDLAEARETQAREEERMDAAREIQLGSLPFGADFTGIGFETAAICRPAQEVGGDFFELFQLSDGRLFAAVGDVSGKGLEASLVTALSKSIAGAVTDRTAGPLGAALGEIGREFIRQAPTAWRRDKGGFVTLVVARIDPQSGEAEFAAAGCEPPTVIGADGARRDVETPPVAPLGWLDSPRFETARLTLAPHDVILMFTDGVTEAETPGGALFGQAPAEKVAMGAAPGGAGAVVEALDAAVSAHQAGRAPTDDTTILAVAWTGPPADGAAAG</sequence>
<dbReference type="Gene3D" id="3.60.40.10">
    <property type="entry name" value="PPM-type phosphatase domain"/>
    <property type="match status" value="1"/>
</dbReference>
<feature type="domain" description="CHASE2" evidence="5">
    <location>
        <begin position="44"/>
        <end position="408"/>
    </location>
</feature>
<keyword evidence="2" id="KW-0175">Coiled coil</keyword>
<dbReference type="PANTHER" id="PTHR43156:SF2">
    <property type="entry name" value="STAGE II SPORULATION PROTEIN E"/>
    <property type="match status" value="1"/>
</dbReference>
<dbReference type="AlphaFoldDB" id="A0A7L5BTW8"/>
<dbReference type="InterPro" id="IPR007890">
    <property type="entry name" value="CHASE2"/>
</dbReference>
<evidence type="ECO:0000313" key="6">
    <source>
        <dbReference type="EMBL" id="QIE54581.1"/>
    </source>
</evidence>
<dbReference type="PANTHER" id="PTHR43156">
    <property type="entry name" value="STAGE II SPORULATION PROTEIN E-RELATED"/>
    <property type="match status" value="1"/>
</dbReference>
<feature type="transmembrane region" description="Helical" evidence="3">
    <location>
        <begin position="444"/>
        <end position="463"/>
    </location>
</feature>
<dbReference type="KEGG" id="hdh:G5B40_03490"/>
<dbReference type="InterPro" id="IPR001932">
    <property type="entry name" value="PPM-type_phosphatase-like_dom"/>
</dbReference>
<keyword evidence="7" id="KW-1185">Reference proteome</keyword>
<dbReference type="InterPro" id="IPR036457">
    <property type="entry name" value="PPM-type-like_dom_sf"/>
</dbReference>
<dbReference type="InterPro" id="IPR052016">
    <property type="entry name" value="Bact_Sigma-Reg"/>
</dbReference>
<protein>
    <submittedName>
        <fullName evidence="6">CHASE2 domain-containing protein</fullName>
    </submittedName>
</protein>
<keyword evidence="3" id="KW-0812">Transmembrane</keyword>
<evidence type="ECO:0000256" key="3">
    <source>
        <dbReference type="SAM" id="Phobius"/>
    </source>
</evidence>
<dbReference type="GO" id="GO:0016791">
    <property type="term" value="F:phosphatase activity"/>
    <property type="evidence" value="ECO:0007669"/>
    <property type="project" value="TreeGrafter"/>
</dbReference>
<feature type="transmembrane region" description="Helical" evidence="3">
    <location>
        <begin position="416"/>
        <end position="438"/>
    </location>
</feature>
<evidence type="ECO:0000259" key="5">
    <source>
        <dbReference type="SMART" id="SM01080"/>
    </source>
</evidence>
<dbReference type="Pfam" id="PF05226">
    <property type="entry name" value="CHASE2"/>
    <property type="match status" value="1"/>
</dbReference>
<dbReference type="SMART" id="SM01080">
    <property type="entry name" value="CHASE2"/>
    <property type="match status" value="1"/>
</dbReference>
<evidence type="ECO:0000256" key="1">
    <source>
        <dbReference type="ARBA" id="ARBA00022801"/>
    </source>
</evidence>
<feature type="domain" description="PPM-type phosphatase" evidence="4">
    <location>
        <begin position="506"/>
        <end position="730"/>
    </location>
</feature>
<keyword evidence="1" id="KW-0378">Hydrolase</keyword>
<keyword evidence="3" id="KW-1133">Transmembrane helix</keyword>
<dbReference type="Proteomes" id="UP000503336">
    <property type="component" value="Chromosome"/>
</dbReference>
<feature type="transmembrane region" description="Helical" evidence="3">
    <location>
        <begin position="390"/>
        <end position="409"/>
    </location>
</feature>
<evidence type="ECO:0000256" key="2">
    <source>
        <dbReference type="SAM" id="Coils"/>
    </source>
</evidence>
<evidence type="ECO:0000313" key="7">
    <source>
        <dbReference type="Proteomes" id="UP000503336"/>
    </source>
</evidence>
<keyword evidence="3" id="KW-0472">Membrane</keyword>
<feature type="coiled-coil region" evidence="2">
    <location>
        <begin position="466"/>
        <end position="493"/>
    </location>
</feature>